<proteinExistence type="predicted"/>
<dbReference type="Proteomes" id="UP000198956">
    <property type="component" value="Unassembled WGS sequence"/>
</dbReference>
<dbReference type="InterPro" id="IPR036249">
    <property type="entry name" value="Thioredoxin-like_sf"/>
</dbReference>
<dbReference type="EMBL" id="FNDE01000038">
    <property type="protein sequence ID" value="SDH63621.1"/>
    <property type="molecule type" value="Genomic_DNA"/>
</dbReference>
<feature type="domain" description="Thioredoxin" evidence="1">
    <location>
        <begin position="15"/>
        <end position="99"/>
    </location>
</feature>
<evidence type="ECO:0000313" key="3">
    <source>
        <dbReference type="Proteomes" id="UP000198956"/>
    </source>
</evidence>
<dbReference type="RefSeq" id="WP_082706105.1">
    <property type="nucleotide sequence ID" value="NZ_FNDE01000038.1"/>
</dbReference>
<reference evidence="2 3" key="1">
    <citation type="submission" date="2016-10" db="EMBL/GenBank/DDBJ databases">
        <authorList>
            <person name="de Groot N.N."/>
        </authorList>
    </citation>
    <scope>NUCLEOTIDE SEQUENCE [LARGE SCALE GENOMIC DNA]</scope>
    <source>
        <strain evidence="2 3">L 420-91</strain>
    </source>
</reference>
<evidence type="ECO:0000259" key="1">
    <source>
        <dbReference type="Pfam" id="PF00085"/>
    </source>
</evidence>
<dbReference type="SUPFAM" id="SSF52833">
    <property type="entry name" value="Thioredoxin-like"/>
    <property type="match status" value="1"/>
</dbReference>
<dbReference type="Pfam" id="PF00085">
    <property type="entry name" value="Thioredoxin"/>
    <property type="match status" value="1"/>
</dbReference>
<evidence type="ECO:0000313" key="2">
    <source>
        <dbReference type="EMBL" id="SDH63621.1"/>
    </source>
</evidence>
<name>A0A1G8E1B2_ANETH</name>
<sequence length="113" mass="12986">MEEVNGQQLKYRCADIRASFAVYFYTPLCGTCRVAEKMLQVVEATLPDLPLYKSNINFMSELAFEWEIKSVPCLIFVEHGKVARKLYAMRSVSDLYEALKPLLNKEAGKEQKE</sequence>
<dbReference type="CDD" id="cd02947">
    <property type="entry name" value="TRX_family"/>
    <property type="match status" value="1"/>
</dbReference>
<organism evidence="2 3">
    <name type="scientific">Aneurinibacillus thermoaerophilus</name>
    <dbReference type="NCBI Taxonomy" id="143495"/>
    <lineage>
        <taxon>Bacteria</taxon>
        <taxon>Bacillati</taxon>
        <taxon>Bacillota</taxon>
        <taxon>Bacilli</taxon>
        <taxon>Bacillales</taxon>
        <taxon>Paenibacillaceae</taxon>
        <taxon>Aneurinibacillus group</taxon>
        <taxon>Aneurinibacillus</taxon>
    </lineage>
</organism>
<dbReference type="InterPro" id="IPR013766">
    <property type="entry name" value="Thioredoxin_domain"/>
</dbReference>
<dbReference type="AlphaFoldDB" id="A0A1G8E1B2"/>
<accession>A0A1G8E1B2</accession>
<gene>
    <name evidence="2" type="ORF">SAMN04489735_103827</name>
</gene>
<protein>
    <submittedName>
        <fullName evidence="2">Thioredoxin</fullName>
    </submittedName>
</protein>
<dbReference type="OrthoDB" id="5784238at2"/>
<dbReference type="Gene3D" id="3.40.30.10">
    <property type="entry name" value="Glutaredoxin"/>
    <property type="match status" value="1"/>
</dbReference>